<evidence type="ECO:0000256" key="4">
    <source>
        <dbReference type="SAM" id="MobiDB-lite"/>
    </source>
</evidence>
<dbReference type="EMBL" id="JAACJP010000044">
    <property type="protein sequence ID" value="KAF5371988.1"/>
    <property type="molecule type" value="Genomic_DNA"/>
</dbReference>
<dbReference type="SUPFAM" id="SSF48452">
    <property type="entry name" value="TPR-like"/>
    <property type="match status" value="2"/>
</dbReference>
<dbReference type="InterPro" id="IPR008847">
    <property type="entry name" value="Suf"/>
</dbReference>
<sequence>MAEPDNFTGDQTQPSEEIFNALESMKNEPLADSVPTPTEYDALTAEVREKPHNPDAWRRLIELAENSGEIEKIRAAFDALLHHYPNTSSAQIRYIGHFLEDPSTFGEAEELFKRFLKISPSVDLWKFYLVYVRRVNTGPSTRDTVRKSYEFALNHVGQDKDSGEIWRDYLQFLRSGDTTTTWEEQQKMDALRKVYHRAVQIPLDNVEGLWQDLEAFENSLNRITAKKFMADLSPSHMQARTTLRQLMNHVGALYPTPPPSPPNRPEILLPSLPTFNASERMLVGKWKAYLKWEESNPLEIEDKDRAVLISRIQGVYRKAVIRMRYYTEIWFMAYTWTMSVGKQDEAMSILRAGIEANPSSFLLTFAYAEAQEARKEFADVHATFDKFLSVLRSKLEALEAQTKAVELSITANGSAPTASATGVTDAGMQSTNTSFNTQSSDDKPPKTSEVAERRTEYGLAYIVYMRFGRRAEGVKSSRAVFGKARKDRWAPWEVYEAAALMEYHCSDDKSVASRIFEKGLDLFGDEIEYVLRYLGFLISINDENNARALFERVIGAFPPERARPLWERWARYEYQYGDLDAAQKLEKRIAEVFPTDPPIKRFAQRHIYLGTDAIAARDLGFAMARKATTAQPLGRSETAQSLSSTGGGGGGGTTSSNNNAPHKRPASPDYRKREERGGGGDYSQSHKRARPLSPPPRGERDRDRWDPPRRRFSPGPQPAWERENRERAPLPPPRVQQEREEEKPKIPNVISWFVGELPAPASFDGPVFRTEDLMNLFRNAVIPSSGRSKSPSGPTPLRSASFGVSRLQADALPQITDHTRAQEGAALAGDIDTINCDRAQVLAGWLSRSRQLFF</sequence>
<feature type="compositionally biased region" description="Basic and acidic residues" evidence="4">
    <location>
        <begin position="669"/>
        <end position="678"/>
    </location>
</feature>
<feature type="compositionally biased region" description="Basic and acidic residues" evidence="4">
    <location>
        <begin position="697"/>
        <end position="709"/>
    </location>
</feature>
<dbReference type="GO" id="GO:0180010">
    <property type="term" value="P:co-transcriptional mRNA 3'-end processing, cleavage and polyadenylation pathway"/>
    <property type="evidence" value="ECO:0007669"/>
    <property type="project" value="UniProtKB-UniRule"/>
</dbReference>
<dbReference type="AlphaFoldDB" id="A0A8H5GVJ4"/>
<dbReference type="PANTHER" id="PTHR19980">
    <property type="entry name" value="RNA CLEAVAGE STIMULATION FACTOR"/>
    <property type="match status" value="1"/>
</dbReference>
<evidence type="ECO:0000313" key="7">
    <source>
        <dbReference type="Proteomes" id="UP000565441"/>
    </source>
</evidence>
<evidence type="ECO:0000259" key="5">
    <source>
        <dbReference type="Pfam" id="PF05843"/>
    </source>
</evidence>
<organism evidence="6 7">
    <name type="scientific">Tricholomella constricta</name>
    <dbReference type="NCBI Taxonomy" id="117010"/>
    <lineage>
        <taxon>Eukaryota</taxon>
        <taxon>Fungi</taxon>
        <taxon>Dikarya</taxon>
        <taxon>Basidiomycota</taxon>
        <taxon>Agaricomycotina</taxon>
        <taxon>Agaricomycetes</taxon>
        <taxon>Agaricomycetidae</taxon>
        <taxon>Agaricales</taxon>
        <taxon>Tricholomatineae</taxon>
        <taxon>Lyophyllaceae</taxon>
        <taxon>Tricholomella</taxon>
    </lineage>
</organism>
<evidence type="ECO:0000256" key="2">
    <source>
        <dbReference type="ARBA" id="ARBA00023242"/>
    </source>
</evidence>
<keyword evidence="3" id="KW-0963">Cytoplasm</keyword>
<feature type="region of interest" description="Disordered" evidence="4">
    <location>
        <begin position="416"/>
        <end position="451"/>
    </location>
</feature>
<dbReference type="InterPro" id="IPR045243">
    <property type="entry name" value="Rna14-like"/>
</dbReference>
<protein>
    <recommendedName>
        <fullName evidence="3">mRNA 3'-end-processing protein RNA14</fullName>
    </recommendedName>
</protein>
<comment type="function">
    <text evidence="3">Component of the cleavage factor IA (CFIA) complex, which is involved in the endonucleolytic cleavage during polyadenylation-dependent pre-mRNA 3'-end formation.</text>
</comment>
<accession>A0A8H5GVJ4</accession>
<feature type="region of interest" description="Disordered" evidence="4">
    <location>
        <begin position="628"/>
        <end position="743"/>
    </location>
</feature>
<dbReference type="GO" id="GO:0005634">
    <property type="term" value="C:nucleus"/>
    <property type="evidence" value="ECO:0007669"/>
    <property type="project" value="UniProtKB-SubCell"/>
</dbReference>
<keyword evidence="3" id="KW-0507">mRNA processing</keyword>
<keyword evidence="2 3" id="KW-0539">Nucleus</keyword>
<name>A0A8H5GVJ4_9AGAR</name>
<dbReference type="OrthoDB" id="26282at2759"/>
<keyword evidence="7" id="KW-1185">Reference proteome</keyword>
<evidence type="ECO:0000256" key="1">
    <source>
        <dbReference type="ARBA" id="ARBA00022737"/>
    </source>
</evidence>
<evidence type="ECO:0000256" key="3">
    <source>
        <dbReference type="RuleBase" id="RU369035"/>
    </source>
</evidence>
<reference evidence="6 7" key="1">
    <citation type="journal article" date="2020" name="ISME J.">
        <title>Uncovering the hidden diversity of litter-decomposition mechanisms in mushroom-forming fungi.</title>
        <authorList>
            <person name="Floudas D."/>
            <person name="Bentzer J."/>
            <person name="Ahren D."/>
            <person name="Johansson T."/>
            <person name="Persson P."/>
            <person name="Tunlid A."/>
        </authorList>
    </citation>
    <scope>NUCLEOTIDE SEQUENCE [LARGE SCALE GENOMIC DNA]</scope>
    <source>
        <strain evidence="6 7">CBS 661.87</strain>
    </source>
</reference>
<evidence type="ECO:0000313" key="6">
    <source>
        <dbReference type="EMBL" id="KAF5371988.1"/>
    </source>
</evidence>
<dbReference type="GO" id="GO:0005737">
    <property type="term" value="C:cytoplasm"/>
    <property type="evidence" value="ECO:0007669"/>
    <property type="project" value="UniProtKB-SubCell"/>
</dbReference>
<dbReference type="GO" id="GO:0003729">
    <property type="term" value="F:mRNA binding"/>
    <property type="evidence" value="ECO:0007669"/>
    <property type="project" value="TreeGrafter"/>
</dbReference>
<comment type="subcellular location">
    <subcellularLocation>
        <location evidence="3">Nucleus</location>
    </subcellularLocation>
    <subcellularLocation>
        <location evidence="3">Cytoplasm</location>
    </subcellularLocation>
    <text evidence="3">Nucleus and/or cytoplasm.</text>
</comment>
<feature type="compositionally biased region" description="Basic and acidic residues" evidence="4">
    <location>
        <begin position="440"/>
        <end position="451"/>
    </location>
</feature>
<dbReference type="SMART" id="SM00386">
    <property type="entry name" value="HAT"/>
    <property type="match status" value="7"/>
</dbReference>
<comment type="caution">
    <text evidence="6">The sequence shown here is derived from an EMBL/GenBank/DDBJ whole genome shotgun (WGS) entry which is preliminary data.</text>
</comment>
<dbReference type="Proteomes" id="UP000565441">
    <property type="component" value="Unassembled WGS sequence"/>
</dbReference>
<feature type="domain" description="Suppressor of forked" evidence="5">
    <location>
        <begin position="42"/>
        <end position="618"/>
    </location>
</feature>
<dbReference type="Gene3D" id="1.25.40.1040">
    <property type="match status" value="1"/>
</dbReference>
<dbReference type="InterPro" id="IPR003107">
    <property type="entry name" value="HAT"/>
</dbReference>
<gene>
    <name evidence="6" type="ORF">D9615_008143</name>
</gene>
<feature type="compositionally biased region" description="Low complexity" evidence="4">
    <location>
        <begin position="429"/>
        <end position="439"/>
    </location>
</feature>
<dbReference type="Pfam" id="PF05843">
    <property type="entry name" value="Suf"/>
    <property type="match status" value="1"/>
</dbReference>
<dbReference type="InterPro" id="IPR011990">
    <property type="entry name" value="TPR-like_helical_dom_sf"/>
</dbReference>
<dbReference type="PANTHER" id="PTHR19980:SF0">
    <property type="entry name" value="CLEAVAGE STIMULATION FACTOR SUBUNIT 3"/>
    <property type="match status" value="1"/>
</dbReference>
<proteinExistence type="predicted"/>
<keyword evidence="1" id="KW-0677">Repeat</keyword>